<name>A0A2M8KEZ6_9BACT</name>
<dbReference type="PANTHER" id="PTHR48111">
    <property type="entry name" value="REGULATOR OF RPOS"/>
    <property type="match status" value="1"/>
</dbReference>
<dbReference type="PANTHER" id="PTHR48111:SF1">
    <property type="entry name" value="TWO-COMPONENT RESPONSE REGULATOR ORR33"/>
    <property type="match status" value="1"/>
</dbReference>
<evidence type="ECO:0000256" key="3">
    <source>
        <dbReference type="ARBA" id="ARBA00023015"/>
    </source>
</evidence>
<keyword evidence="3" id="KW-0805">Transcription regulation</keyword>
<feature type="modified residue" description="4-aspartylphosphate" evidence="6">
    <location>
        <position position="52"/>
    </location>
</feature>
<keyword evidence="1 6" id="KW-0597">Phosphoprotein</keyword>
<keyword evidence="5" id="KW-0804">Transcription</keyword>
<evidence type="ECO:0000256" key="5">
    <source>
        <dbReference type="ARBA" id="ARBA00023163"/>
    </source>
</evidence>
<evidence type="ECO:0000256" key="4">
    <source>
        <dbReference type="ARBA" id="ARBA00023125"/>
    </source>
</evidence>
<dbReference type="SUPFAM" id="SSF52172">
    <property type="entry name" value="CheY-like"/>
    <property type="match status" value="1"/>
</dbReference>
<evidence type="ECO:0000313" key="9">
    <source>
        <dbReference type="Proteomes" id="UP000231450"/>
    </source>
</evidence>
<evidence type="ECO:0000256" key="1">
    <source>
        <dbReference type="ARBA" id="ARBA00022553"/>
    </source>
</evidence>
<accession>A0A2M8KEZ6</accession>
<comment type="caution">
    <text evidence="8">The sequence shown here is derived from an EMBL/GenBank/DDBJ whole genome shotgun (WGS) entry which is preliminary data.</text>
</comment>
<dbReference type="GO" id="GO:0032993">
    <property type="term" value="C:protein-DNA complex"/>
    <property type="evidence" value="ECO:0007669"/>
    <property type="project" value="TreeGrafter"/>
</dbReference>
<dbReference type="PROSITE" id="PS50110">
    <property type="entry name" value="RESPONSE_REGULATORY"/>
    <property type="match status" value="1"/>
</dbReference>
<gene>
    <name evidence="8" type="ORF">COU81_00485</name>
</gene>
<dbReference type="GO" id="GO:0005829">
    <property type="term" value="C:cytosol"/>
    <property type="evidence" value="ECO:0007669"/>
    <property type="project" value="TreeGrafter"/>
</dbReference>
<dbReference type="Gene3D" id="3.40.50.2300">
    <property type="match status" value="1"/>
</dbReference>
<keyword evidence="2" id="KW-0902">Two-component regulatory system</keyword>
<evidence type="ECO:0000256" key="2">
    <source>
        <dbReference type="ARBA" id="ARBA00023012"/>
    </source>
</evidence>
<reference evidence="9" key="1">
    <citation type="submission" date="2017-09" db="EMBL/GenBank/DDBJ databases">
        <title>Depth-based differentiation of microbial function through sediment-hosted aquifers and enrichment of novel symbionts in the deep terrestrial subsurface.</title>
        <authorList>
            <person name="Probst A.J."/>
            <person name="Ladd B."/>
            <person name="Jarett J.K."/>
            <person name="Geller-Mcgrath D.E."/>
            <person name="Sieber C.M.K."/>
            <person name="Emerson J.B."/>
            <person name="Anantharaman K."/>
            <person name="Thomas B.C."/>
            <person name="Malmstrom R."/>
            <person name="Stieglmeier M."/>
            <person name="Klingl A."/>
            <person name="Woyke T."/>
            <person name="Ryan C.M."/>
            <person name="Banfield J.F."/>
        </authorList>
    </citation>
    <scope>NUCLEOTIDE SEQUENCE [LARGE SCALE GENOMIC DNA]</scope>
</reference>
<evidence type="ECO:0000259" key="7">
    <source>
        <dbReference type="PROSITE" id="PS50110"/>
    </source>
</evidence>
<dbReference type="InterPro" id="IPR039420">
    <property type="entry name" value="WalR-like"/>
</dbReference>
<dbReference type="GO" id="GO:0000156">
    <property type="term" value="F:phosphorelay response regulator activity"/>
    <property type="evidence" value="ECO:0007669"/>
    <property type="project" value="TreeGrafter"/>
</dbReference>
<dbReference type="EMBL" id="PFDW01000009">
    <property type="protein sequence ID" value="PJE58487.1"/>
    <property type="molecule type" value="Genomic_DNA"/>
</dbReference>
<dbReference type="InterPro" id="IPR011006">
    <property type="entry name" value="CheY-like_superfamily"/>
</dbReference>
<sequence>MQKIIIIEDERSLQKTLSDGLIQDGFEVFSALDGETGIALAKKEKPDLILLDLILPKMDGFEVLRQLKMGEETKSSMVIVLTNLESSGDVEKVLELGATTYLVKANYGLQEIIEKIKETLNKK</sequence>
<dbReference type="GO" id="GO:0006355">
    <property type="term" value="P:regulation of DNA-templated transcription"/>
    <property type="evidence" value="ECO:0007669"/>
    <property type="project" value="TreeGrafter"/>
</dbReference>
<dbReference type="AlphaFoldDB" id="A0A2M8KEZ6"/>
<protein>
    <submittedName>
        <fullName evidence="8">Response regulator</fullName>
    </submittedName>
</protein>
<dbReference type="SMART" id="SM00448">
    <property type="entry name" value="REC"/>
    <property type="match status" value="1"/>
</dbReference>
<dbReference type="InterPro" id="IPR001789">
    <property type="entry name" value="Sig_transdc_resp-reg_receiver"/>
</dbReference>
<organism evidence="8 9">
    <name type="scientific">Candidatus Portnoybacteria bacterium CG10_big_fil_rev_8_21_14_0_10_36_7</name>
    <dbReference type="NCBI Taxonomy" id="1974812"/>
    <lineage>
        <taxon>Bacteria</taxon>
        <taxon>Candidatus Portnoyibacteriota</taxon>
    </lineage>
</organism>
<keyword evidence="4" id="KW-0238">DNA-binding</keyword>
<dbReference type="GO" id="GO:0000976">
    <property type="term" value="F:transcription cis-regulatory region binding"/>
    <property type="evidence" value="ECO:0007669"/>
    <property type="project" value="TreeGrafter"/>
</dbReference>
<dbReference type="Proteomes" id="UP000231450">
    <property type="component" value="Unassembled WGS sequence"/>
</dbReference>
<evidence type="ECO:0000256" key="6">
    <source>
        <dbReference type="PROSITE-ProRule" id="PRU00169"/>
    </source>
</evidence>
<proteinExistence type="predicted"/>
<evidence type="ECO:0000313" key="8">
    <source>
        <dbReference type="EMBL" id="PJE58487.1"/>
    </source>
</evidence>
<feature type="domain" description="Response regulatory" evidence="7">
    <location>
        <begin position="3"/>
        <end position="119"/>
    </location>
</feature>
<dbReference type="Pfam" id="PF00072">
    <property type="entry name" value="Response_reg"/>
    <property type="match status" value="1"/>
</dbReference>